<reference evidence="1" key="1">
    <citation type="journal article" date="2021" name="Proc. Natl. Acad. Sci. U.S.A.">
        <title>A Catalog of Tens of Thousands of Viruses from Human Metagenomes Reveals Hidden Associations with Chronic Diseases.</title>
        <authorList>
            <person name="Tisza M.J."/>
            <person name="Buck C.B."/>
        </authorList>
    </citation>
    <scope>NUCLEOTIDE SEQUENCE</scope>
    <source>
        <strain evidence="1">CtNxi14</strain>
    </source>
</reference>
<proteinExistence type="predicted"/>
<accession>A0A8S5VHP5</accession>
<name>A0A8S5VHP5_9CAUD</name>
<organism evidence="1">
    <name type="scientific">Siphoviridae sp. ctNxi14</name>
    <dbReference type="NCBI Taxonomy" id="2825475"/>
    <lineage>
        <taxon>Viruses</taxon>
        <taxon>Duplodnaviria</taxon>
        <taxon>Heunggongvirae</taxon>
        <taxon>Uroviricota</taxon>
        <taxon>Caudoviricetes</taxon>
    </lineage>
</organism>
<sequence length="32" mass="3891">MIVELSKFLRNIFHFLYTYRANSPCHSVPHRL</sequence>
<protein>
    <submittedName>
        <fullName evidence="1">Uncharacterized protein</fullName>
    </submittedName>
</protein>
<dbReference type="EMBL" id="BK016266">
    <property type="protein sequence ID" value="DAG06131.1"/>
    <property type="molecule type" value="Genomic_DNA"/>
</dbReference>
<evidence type="ECO:0000313" key="1">
    <source>
        <dbReference type="EMBL" id="DAG06131.1"/>
    </source>
</evidence>